<dbReference type="InterPro" id="IPR002942">
    <property type="entry name" value="S4_RNA-bd"/>
</dbReference>
<dbReference type="Gene3D" id="3.30.70.1560">
    <property type="entry name" value="Alpha-L RNA-binding motif"/>
    <property type="match status" value="1"/>
</dbReference>
<dbReference type="SUPFAM" id="SSF55120">
    <property type="entry name" value="Pseudouridine synthase"/>
    <property type="match status" value="1"/>
</dbReference>
<dbReference type="PROSITE" id="PS50889">
    <property type="entry name" value="S4"/>
    <property type="match status" value="1"/>
</dbReference>
<proteinExistence type="inferred from homology"/>
<reference evidence="6" key="1">
    <citation type="submission" date="2020-10" db="EMBL/GenBank/DDBJ databases">
        <authorList>
            <person name="Gilroy R."/>
        </authorList>
    </citation>
    <scope>NUCLEOTIDE SEQUENCE</scope>
    <source>
        <strain evidence="6">CHK154-7741</strain>
    </source>
</reference>
<dbReference type="InterPro" id="IPR042092">
    <property type="entry name" value="PsdUridine_s_RsuA/RluB/E/F_cat"/>
</dbReference>
<name>A0A9D1MYU4_9CLOT</name>
<dbReference type="InterPro" id="IPR020094">
    <property type="entry name" value="TruA/RsuA/RluB/E/F_N"/>
</dbReference>
<dbReference type="InterPro" id="IPR036986">
    <property type="entry name" value="S4_RNA-bd_sf"/>
</dbReference>
<protein>
    <recommendedName>
        <fullName evidence="4">Pseudouridine synthase</fullName>
        <ecNumber evidence="4">5.4.99.-</ecNumber>
    </recommendedName>
</protein>
<dbReference type="FunFam" id="3.10.290.10:FF:000003">
    <property type="entry name" value="Pseudouridine synthase"/>
    <property type="match status" value="1"/>
</dbReference>
<dbReference type="PROSITE" id="PS01149">
    <property type="entry name" value="PSI_RSU"/>
    <property type="match status" value="1"/>
</dbReference>
<dbReference type="CDD" id="cd00165">
    <property type="entry name" value="S4"/>
    <property type="match status" value="1"/>
</dbReference>
<evidence type="ECO:0000259" key="5">
    <source>
        <dbReference type="SMART" id="SM00363"/>
    </source>
</evidence>
<dbReference type="EMBL" id="DVOD01000019">
    <property type="protein sequence ID" value="HIU92038.1"/>
    <property type="molecule type" value="Genomic_DNA"/>
</dbReference>
<feature type="domain" description="RNA-binding S4" evidence="5">
    <location>
        <begin position="12"/>
        <end position="71"/>
    </location>
</feature>
<evidence type="ECO:0000256" key="1">
    <source>
        <dbReference type="ARBA" id="ARBA00008348"/>
    </source>
</evidence>
<accession>A0A9D1MYU4</accession>
<evidence type="ECO:0000313" key="7">
    <source>
        <dbReference type="Proteomes" id="UP000886748"/>
    </source>
</evidence>
<evidence type="ECO:0000313" key="6">
    <source>
        <dbReference type="EMBL" id="HIU92038.1"/>
    </source>
</evidence>
<dbReference type="CDD" id="cd02870">
    <property type="entry name" value="PseudoU_synth_RsuA_like"/>
    <property type="match status" value="1"/>
</dbReference>
<dbReference type="PANTHER" id="PTHR47683:SF2">
    <property type="entry name" value="RNA-BINDING S4 DOMAIN-CONTAINING PROTEIN"/>
    <property type="match status" value="1"/>
</dbReference>
<evidence type="ECO:0000256" key="2">
    <source>
        <dbReference type="ARBA" id="ARBA00023235"/>
    </source>
</evidence>
<dbReference type="Gene3D" id="3.30.70.580">
    <property type="entry name" value="Pseudouridine synthase I, catalytic domain, N-terminal subdomain"/>
    <property type="match status" value="1"/>
</dbReference>
<dbReference type="InterPro" id="IPR050343">
    <property type="entry name" value="RsuA_PseudoU_synthase"/>
</dbReference>
<evidence type="ECO:0000256" key="4">
    <source>
        <dbReference type="RuleBase" id="RU003887"/>
    </source>
</evidence>
<reference evidence="6" key="2">
    <citation type="journal article" date="2021" name="PeerJ">
        <title>Extensive microbial diversity within the chicken gut microbiome revealed by metagenomics and culture.</title>
        <authorList>
            <person name="Gilroy R."/>
            <person name="Ravi A."/>
            <person name="Getino M."/>
            <person name="Pursley I."/>
            <person name="Horton D.L."/>
            <person name="Alikhan N.F."/>
            <person name="Baker D."/>
            <person name="Gharbi K."/>
            <person name="Hall N."/>
            <person name="Watson M."/>
            <person name="Adriaenssens E.M."/>
            <person name="Foster-Nyarko E."/>
            <person name="Jarju S."/>
            <person name="Secka A."/>
            <person name="Antonio M."/>
            <person name="Oren A."/>
            <person name="Chaudhuri R.R."/>
            <person name="La Ragione R."/>
            <person name="Hildebrand F."/>
            <person name="Pallen M.J."/>
        </authorList>
    </citation>
    <scope>NUCLEOTIDE SEQUENCE</scope>
    <source>
        <strain evidence="6">CHK154-7741</strain>
    </source>
</reference>
<evidence type="ECO:0000256" key="3">
    <source>
        <dbReference type="PROSITE-ProRule" id="PRU00182"/>
    </source>
</evidence>
<dbReference type="AlphaFoldDB" id="A0A9D1MYU4"/>
<dbReference type="InterPro" id="IPR000748">
    <property type="entry name" value="PsdUridine_synth_RsuA/RluB/E/F"/>
</dbReference>
<dbReference type="SUPFAM" id="SSF55174">
    <property type="entry name" value="Alpha-L RNA-binding motif"/>
    <property type="match status" value="1"/>
</dbReference>
<dbReference type="InterPro" id="IPR018496">
    <property type="entry name" value="PsdUridine_synth_RsuA/RluB_CS"/>
</dbReference>
<dbReference type="NCBIfam" id="TIGR00093">
    <property type="entry name" value="pseudouridine synthase"/>
    <property type="match status" value="1"/>
</dbReference>
<sequence>MFNKKNKKVEQVRLNKFIASSGLCSRRKADELIEQGVVKVNGTVVKELGFSVSTKDKVTVNGQPLKKSNLVYIKYYKPAGYITTMSDEKGRKTIYDILPQEVKDLKPVGRLDKDSTGLLIMTNDGDFINKMTHPSIKIPKVYRVTAEGKMNQQHLLQMAKGIEIEQGKIAYADSAILDYEGKNTVLQIILYQGMNRQIRKMLDSLGFPVISLKRISHGTINIQGLKKGQFKYLKPREVTDLLRQIKKLEKQASKEEK</sequence>
<dbReference type="PANTHER" id="PTHR47683">
    <property type="entry name" value="PSEUDOURIDINE SYNTHASE FAMILY PROTEIN-RELATED"/>
    <property type="match status" value="1"/>
</dbReference>
<dbReference type="GO" id="GO:0003723">
    <property type="term" value="F:RNA binding"/>
    <property type="evidence" value="ECO:0007669"/>
    <property type="project" value="UniProtKB-KW"/>
</dbReference>
<keyword evidence="2 4" id="KW-0413">Isomerase</keyword>
<dbReference type="EC" id="5.4.99.-" evidence="4"/>
<dbReference type="GO" id="GO:0120159">
    <property type="term" value="F:rRNA pseudouridine synthase activity"/>
    <property type="evidence" value="ECO:0007669"/>
    <property type="project" value="UniProtKB-ARBA"/>
</dbReference>
<dbReference type="Proteomes" id="UP000886748">
    <property type="component" value="Unassembled WGS sequence"/>
</dbReference>
<comment type="similarity">
    <text evidence="1 4">Belongs to the pseudouridine synthase RsuA family.</text>
</comment>
<dbReference type="Pfam" id="PF00849">
    <property type="entry name" value="PseudoU_synth_2"/>
    <property type="match status" value="1"/>
</dbReference>
<dbReference type="InterPro" id="IPR020103">
    <property type="entry name" value="PsdUridine_synth_cat_dom_sf"/>
</dbReference>
<comment type="caution">
    <text evidence="6">The sequence shown here is derived from an EMBL/GenBank/DDBJ whole genome shotgun (WGS) entry which is preliminary data.</text>
</comment>
<gene>
    <name evidence="6" type="ORF">IAD26_02765</name>
</gene>
<dbReference type="InterPro" id="IPR006145">
    <property type="entry name" value="PsdUridine_synth_RsuA/RluA"/>
</dbReference>
<dbReference type="Gene3D" id="3.10.290.10">
    <property type="entry name" value="RNA-binding S4 domain"/>
    <property type="match status" value="1"/>
</dbReference>
<dbReference type="GO" id="GO:0000455">
    <property type="term" value="P:enzyme-directed rRNA pseudouridine synthesis"/>
    <property type="evidence" value="ECO:0007669"/>
    <property type="project" value="UniProtKB-ARBA"/>
</dbReference>
<keyword evidence="3" id="KW-0694">RNA-binding</keyword>
<dbReference type="Pfam" id="PF01479">
    <property type="entry name" value="S4"/>
    <property type="match status" value="1"/>
</dbReference>
<organism evidence="6 7">
    <name type="scientific">Candidatus Limenecus avicola</name>
    <dbReference type="NCBI Taxonomy" id="2840847"/>
    <lineage>
        <taxon>Bacteria</taxon>
        <taxon>Bacillati</taxon>
        <taxon>Bacillota</taxon>
        <taxon>Clostridia</taxon>
        <taxon>Eubacteriales</taxon>
        <taxon>Clostridiaceae</taxon>
        <taxon>Clostridiaceae incertae sedis</taxon>
        <taxon>Candidatus Limenecus</taxon>
    </lineage>
</organism>
<dbReference type="SMART" id="SM00363">
    <property type="entry name" value="S4"/>
    <property type="match status" value="1"/>
</dbReference>